<accession>A0A9D1A1S5</accession>
<dbReference type="InterPro" id="IPR033129">
    <property type="entry name" value="PEPCASE_His_AS"/>
</dbReference>
<organism evidence="6 7">
    <name type="scientific">Candidatus Aveggerthella stercoripullorum</name>
    <dbReference type="NCBI Taxonomy" id="2840688"/>
    <lineage>
        <taxon>Bacteria</taxon>
        <taxon>Bacillati</taxon>
        <taxon>Actinomycetota</taxon>
        <taxon>Coriobacteriia</taxon>
        <taxon>Eggerthellales</taxon>
        <taxon>Eggerthellaceae</taxon>
        <taxon>Eggerthellaceae incertae sedis</taxon>
        <taxon>Candidatus Aveggerthella</taxon>
    </lineage>
</organism>
<dbReference type="GO" id="GO:0008964">
    <property type="term" value="F:phosphoenolpyruvate carboxylase activity"/>
    <property type="evidence" value="ECO:0007669"/>
    <property type="project" value="UniProtKB-EC"/>
</dbReference>
<proteinExistence type="predicted"/>
<comment type="caution">
    <text evidence="6">The sequence shown here is derived from an EMBL/GenBank/DDBJ whole genome shotgun (WGS) entry which is preliminary data.</text>
</comment>
<evidence type="ECO:0000256" key="2">
    <source>
        <dbReference type="ARBA" id="ARBA00022419"/>
    </source>
</evidence>
<comment type="function">
    <text evidence="1">Forms oxaloacetate, a four-carbon dicarboxylic acid source for the tricarboxylic acid cycle.</text>
</comment>
<dbReference type="EMBL" id="DVGB01000089">
    <property type="protein sequence ID" value="HIR02048.1"/>
    <property type="molecule type" value="Genomic_DNA"/>
</dbReference>
<feature type="active site" evidence="4">
    <location>
        <position position="175"/>
    </location>
</feature>
<dbReference type="PANTHER" id="PTHR30523">
    <property type="entry name" value="PHOSPHOENOLPYRUVATE CARBOXYLASE"/>
    <property type="match status" value="1"/>
</dbReference>
<evidence type="ECO:0000256" key="1">
    <source>
        <dbReference type="ARBA" id="ARBA00003670"/>
    </source>
</evidence>
<evidence type="ECO:0000313" key="7">
    <source>
        <dbReference type="Proteomes" id="UP000824261"/>
    </source>
</evidence>
<dbReference type="InterPro" id="IPR018129">
    <property type="entry name" value="PEP_COase_Lys_AS"/>
</dbReference>
<dbReference type="Proteomes" id="UP000824261">
    <property type="component" value="Unassembled WGS sequence"/>
</dbReference>
<dbReference type="GO" id="GO:0006099">
    <property type="term" value="P:tricarboxylic acid cycle"/>
    <property type="evidence" value="ECO:0007669"/>
    <property type="project" value="InterPro"/>
</dbReference>
<dbReference type="SUPFAM" id="SSF51621">
    <property type="entry name" value="Phosphoenolpyruvate/pyruvate domain"/>
    <property type="match status" value="1"/>
</dbReference>
<dbReference type="PANTHER" id="PTHR30523:SF6">
    <property type="entry name" value="PHOSPHOENOLPYRUVATE CARBOXYLASE"/>
    <property type="match status" value="1"/>
</dbReference>
<dbReference type="PROSITE" id="PS00393">
    <property type="entry name" value="PEPCASE_2"/>
    <property type="match status" value="1"/>
</dbReference>
<dbReference type="Pfam" id="PF00311">
    <property type="entry name" value="PEPcase"/>
    <property type="match status" value="2"/>
</dbReference>
<evidence type="ECO:0000256" key="3">
    <source>
        <dbReference type="ARBA" id="ARBA00048995"/>
    </source>
</evidence>
<dbReference type="AlphaFoldDB" id="A0A9D1A1S5"/>
<reference evidence="6" key="2">
    <citation type="journal article" date="2021" name="PeerJ">
        <title>Extensive microbial diversity within the chicken gut microbiome revealed by metagenomics and culture.</title>
        <authorList>
            <person name="Gilroy R."/>
            <person name="Ravi A."/>
            <person name="Getino M."/>
            <person name="Pursley I."/>
            <person name="Horton D.L."/>
            <person name="Alikhan N.F."/>
            <person name="Baker D."/>
            <person name="Gharbi K."/>
            <person name="Hall N."/>
            <person name="Watson M."/>
            <person name="Adriaenssens E.M."/>
            <person name="Foster-Nyarko E."/>
            <person name="Jarju S."/>
            <person name="Secka A."/>
            <person name="Antonio M."/>
            <person name="Oren A."/>
            <person name="Chaudhuri R.R."/>
            <person name="La Ragione R."/>
            <person name="Hildebrand F."/>
            <person name="Pallen M.J."/>
        </authorList>
    </citation>
    <scope>NUCLEOTIDE SEQUENCE</scope>
    <source>
        <strain evidence="6">ChiGjej1B1-2707</strain>
    </source>
</reference>
<sequence>MVADAVAAVNAFRTKGPDNEEVPAILRESMDLFLRALRQVLAEYDENILAKFDALVADAVEANIEEARAAQDEDADSPAAHGFEDAVRLVESLSIEDAQLVTRALATYFHLVNLCEEHYRVESLRTRERAVGENAQDDSTNELARTYRRLTEEVGVRRAAEILAKLEFRPVLTAHPTEARRKSVEAKIRRISVLLDARKQLGGLDLAENSRLLTAEVDALFRTSLVAPHKPTPVEEADSIIDIFDHTLFRAIPQVYRRFDDWLLGAKSGTVPPVCPAFVHPGCWVGSDRDGNPNVTAAVSRAIARKFSDHMVSTLAAETHRLARRLTEDANTTPPSAELRNLWSRQLEMSESLTAHPAGIWEREPHRAVLSVMASRLDETVKRNADCMYRSAADFLADLRCVQRSLAEGGAPRIAYGLLQTLAWQVETFGFHMVEMEFRQHSTVHARALADIEQNGRQGERGQLDPMTTEVLNTFRALGAIQKRGGFSAARRYIVSFTKSAQDIANVYRLNELAFAHPEDVPTIEVIPLFEQLEDLEHAVDILDDMLAIPAVQNLLAHNGRSMEIMLGYSDSSKDAGPTTATLALHTAQDRIARWAEAHDIDLTLFHGRGGAVGRGGGPANKAVLAQPSGSVNCRFKLTEQGEVIFARYGNPTLARRHIESVAAATLLHAAPSIEHVNTTMTEKYAGMAQQLDRASHERYLALLGSEGFAPWFSTVTPLAEIGLLPMGSRPAKRGLGASSLDDLRTIPWVFSWSQARVNLAAWYGLGTACEQLGDLELLQRAYAEWPLFATFVDNVEMSIAKTNERVAQRYLALGDRSDLAAQVLEEMRLTRAWVLAITGADWPLQNRRVLGRMVRFRSPYVDALSVMQVCALKRLRTGEERAVAMTPAERERCLGLILSTVPGIAAGLQNTG</sequence>
<evidence type="ECO:0000256" key="5">
    <source>
        <dbReference type="PROSITE-ProRule" id="PRU10112"/>
    </source>
</evidence>
<dbReference type="PRINTS" id="PR00150">
    <property type="entry name" value="PEPCARBXLASE"/>
</dbReference>
<protein>
    <recommendedName>
        <fullName evidence="2">Phosphoenolpyruvate carboxylase</fullName>
    </recommendedName>
</protein>
<dbReference type="GO" id="GO:0015977">
    <property type="term" value="P:carbon fixation"/>
    <property type="evidence" value="ECO:0007669"/>
    <property type="project" value="InterPro"/>
</dbReference>
<name>A0A9D1A1S5_9ACTN</name>
<dbReference type="PROSITE" id="PS00781">
    <property type="entry name" value="PEPCASE_1"/>
    <property type="match status" value="1"/>
</dbReference>
<evidence type="ECO:0000313" key="6">
    <source>
        <dbReference type="EMBL" id="HIR02048.1"/>
    </source>
</evidence>
<dbReference type="Gene3D" id="1.20.1440.90">
    <property type="entry name" value="Phosphoenolpyruvate/pyruvate domain"/>
    <property type="match status" value="1"/>
</dbReference>
<gene>
    <name evidence="6" type="ORF">IAA69_07305</name>
</gene>
<dbReference type="GO" id="GO:0005829">
    <property type="term" value="C:cytosol"/>
    <property type="evidence" value="ECO:0007669"/>
    <property type="project" value="TreeGrafter"/>
</dbReference>
<dbReference type="InterPro" id="IPR015813">
    <property type="entry name" value="Pyrv/PenolPyrv_kinase-like_dom"/>
</dbReference>
<dbReference type="InterPro" id="IPR021135">
    <property type="entry name" value="PEP_COase"/>
</dbReference>
<evidence type="ECO:0000256" key="4">
    <source>
        <dbReference type="PROSITE-ProRule" id="PRU10111"/>
    </source>
</evidence>
<reference evidence="6" key="1">
    <citation type="submission" date="2020-10" db="EMBL/GenBank/DDBJ databases">
        <authorList>
            <person name="Gilroy R."/>
        </authorList>
    </citation>
    <scope>NUCLEOTIDE SEQUENCE</scope>
    <source>
        <strain evidence="6">ChiGjej1B1-2707</strain>
    </source>
</reference>
<feature type="active site" evidence="5">
    <location>
        <position position="574"/>
    </location>
</feature>
<comment type="catalytic activity">
    <reaction evidence="3">
        <text>oxaloacetate + phosphate = phosphoenolpyruvate + hydrogencarbonate</text>
        <dbReference type="Rhea" id="RHEA:28370"/>
        <dbReference type="ChEBI" id="CHEBI:16452"/>
        <dbReference type="ChEBI" id="CHEBI:17544"/>
        <dbReference type="ChEBI" id="CHEBI:43474"/>
        <dbReference type="ChEBI" id="CHEBI:58702"/>
        <dbReference type="EC" id="4.1.1.31"/>
    </reaction>
</comment>